<sequence>SQSFSGMATFTPKSSPWMKTIGFGEENGLPYEPIKLLVLREHADLLKNLQAAIQLNEELKQANMTKSQMRMFQSSSKMLTMTIQEKESKDIGLLCEIRAVYLYRVDTSANPSEQTAHFLQLFGISQLQIRLATENVKKYVDCQIPYHYEQPLQQPSQSTASESDPDQSSSTNNNLSLKQNLKGPRPPSIFINLINTKPDEPEEKEPSVQQGPRKIAYGSEMKTEQAAQDLGFVCPISTMIMVDPVRASDGQAYEREYIQEIMKKPGAKSPMTKNPLGPDLIPDLELKQKIEDYLKQFPDHPLNPI</sequence>
<gene>
    <name evidence="3" type="ORF">EZS28_035199</name>
</gene>
<feature type="domain" description="U-box" evidence="2">
    <location>
        <begin position="231"/>
        <end position="293"/>
    </location>
</feature>
<dbReference type="EMBL" id="SNRW01016531">
    <property type="protein sequence ID" value="KAA6369274.1"/>
    <property type="molecule type" value="Genomic_DNA"/>
</dbReference>
<dbReference type="Pfam" id="PF04564">
    <property type="entry name" value="U-box"/>
    <property type="match status" value="1"/>
</dbReference>
<comment type="caution">
    <text evidence="3">The sequence shown here is derived from an EMBL/GenBank/DDBJ whole genome shotgun (WGS) entry which is preliminary data.</text>
</comment>
<evidence type="ECO:0000259" key="2">
    <source>
        <dbReference type="SMART" id="SM00504"/>
    </source>
</evidence>
<evidence type="ECO:0000313" key="4">
    <source>
        <dbReference type="Proteomes" id="UP000324800"/>
    </source>
</evidence>
<dbReference type="GO" id="GO:0016567">
    <property type="term" value="P:protein ubiquitination"/>
    <property type="evidence" value="ECO:0007669"/>
    <property type="project" value="InterPro"/>
</dbReference>
<dbReference type="Proteomes" id="UP000324800">
    <property type="component" value="Unassembled WGS sequence"/>
</dbReference>
<protein>
    <recommendedName>
        <fullName evidence="2">U-box domain-containing protein</fullName>
    </recommendedName>
</protein>
<dbReference type="SUPFAM" id="SSF57850">
    <property type="entry name" value="RING/U-box"/>
    <property type="match status" value="1"/>
</dbReference>
<evidence type="ECO:0000256" key="1">
    <source>
        <dbReference type="SAM" id="MobiDB-lite"/>
    </source>
</evidence>
<dbReference type="CDD" id="cd16655">
    <property type="entry name" value="RING-Ubox_WDSUB1-like"/>
    <property type="match status" value="1"/>
</dbReference>
<organism evidence="3 4">
    <name type="scientific">Streblomastix strix</name>
    <dbReference type="NCBI Taxonomy" id="222440"/>
    <lineage>
        <taxon>Eukaryota</taxon>
        <taxon>Metamonada</taxon>
        <taxon>Preaxostyla</taxon>
        <taxon>Oxymonadida</taxon>
        <taxon>Streblomastigidae</taxon>
        <taxon>Streblomastix</taxon>
    </lineage>
</organism>
<name>A0A5J4UG74_9EUKA</name>
<dbReference type="Gene3D" id="3.30.40.10">
    <property type="entry name" value="Zinc/RING finger domain, C3HC4 (zinc finger)"/>
    <property type="match status" value="1"/>
</dbReference>
<accession>A0A5J4UG74</accession>
<evidence type="ECO:0000313" key="3">
    <source>
        <dbReference type="EMBL" id="KAA6369274.1"/>
    </source>
</evidence>
<dbReference type="PANTHER" id="PTHR46573:SF1">
    <property type="entry name" value="WD REPEAT, SAM AND U-BOX DOMAIN-CONTAINING PROTEIN 1"/>
    <property type="match status" value="1"/>
</dbReference>
<reference evidence="3 4" key="1">
    <citation type="submission" date="2019-03" db="EMBL/GenBank/DDBJ databases">
        <title>Single cell metagenomics reveals metabolic interactions within the superorganism composed of flagellate Streblomastix strix and complex community of Bacteroidetes bacteria on its surface.</title>
        <authorList>
            <person name="Treitli S.C."/>
            <person name="Kolisko M."/>
            <person name="Husnik F."/>
            <person name="Keeling P."/>
            <person name="Hampl V."/>
        </authorList>
    </citation>
    <scope>NUCLEOTIDE SEQUENCE [LARGE SCALE GENOMIC DNA]</scope>
    <source>
        <strain evidence="3">ST1C</strain>
    </source>
</reference>
<feature type="compositionally biased region" description="Polar residues" evidence="1">
    <location>
        <begin position="152"/>
        <end position="179"/>
    </location>
</feature>
<dbReference type="GO" id="GO:0004842">
    <property type="term" value="F:ubiquitin-protein transferase activity"/>
    <property type="evidence" value="ECO:0007669"/>
    <property type="project" value="InterPro"/>
</dbReference>
<dbReference type="InterPro" id="IPR013083">
    <property type="entry name" value="Znf_RING/FYVE/PHD"/>
</dbReference>
<feature type="non-terminal residue" evidence="3">
    <location>
        <position position="1"/>
    </location>
</feature>
<dbReference type="PANTHER" id="PTHR46573">
    <property type="entry name" value="WD REPEAT, SAM AND U-BOX DOMAIN-CONTAINING PROTEIN 1"/>
    <property type="match status" value="1"/>
</dbReference>
<dbReference type="InterPro" id="IPR052085">
    <property type="entry name" value="WD-SAM-U-box"/>
</dbReference>
<dbReference type="OrthoDB" id="629492at2759"/>
<proteinExistence type="predicted"/>
<dbReference type="InterPro" id="IPR003613">
    <property type="entry name" value="Ubox_domain"/>
</dbReference>
<dbReference type="SMART" id="SM00504">
    <property type="entry name" value="Ubox"/>
    <property type="match status" value="1"/>
</dbReference>
<dbReference type="AlphaFoldDB" id="A0A5J4UG74"/>
<feature type="region of interest" description="Disordered" evidence="1">
    <location>
        <begin position="152"/>
        <end position="212"/>
    </location>
</feature>